<keyword evidence="12" id="KW-1185">Reference proteome</keyword>
<dbReference type="EMBL" id="SPUH01000002">
    <property type="protein sequence ID" value="TKS53037.1"/>
    <property type="molecule type" value="Genomic_DNA"/>
</dbReference>
<evidence type="ECO:0000256" key="5">
    <source>
        <dbReference type="ARBA" id="ARBA00022741"/>
    </source>
</evidence>
<dbReference type="InterPro" id="IPR003661">
    <property type="entry name" value="HisK_dim/P_dom"/>
</dbReference>
<dbReference type="InterPro" id="IPR005467">
    <property type="entry name" value="His_kinase_dom"/>
</dbReference>
<keyword evidence="6 11" id="KW-0418">Kinase</keyword>
<dbReference type="InterPro" id="IPR003594">
    <property type="entry name" value="HATPase_dom"/>
</dbReference>
<dbReference type="EC" id="2.7.13.3" evidence="2"/>
<comment type="caution">
    <text evidence="11">The sequence shown here is derived from an EMBL/GenBank/DDBJ whole genome shotgun (WGS) entry which is preliminary data.</text>
</comment>
<keyword evidence="4" id="KW-0808">Transferase</keyword>
<feature type="region of interest" description="Disordered" evidence="9">
    <location>
        <begin position="153"/>
        <end position="181"/>
    </location>
</feature>
<feature type="domain" description="Histidine kinase" evidence="10">
    <location>
        <begin position="257"/>
        <end position="471"/>
    </location>
</feature>
<evidence type="ECO:0000256" key="6">
    <source>
        <dbReference type="ARBA" id="ARBA00022777"/>
    </source>
</evidence>
<dbReference type="InterPro" id="IPR036097">
    <property type="entry name" value="HisK_dim/P_sf"/>
</dbReference>
<proteinExistence type="predicted"/>
<dbReference type="Proteomes" id="UP000298681">
    <property type="component" value="Unassembled WGS sequence"/>
</dbReference>
<evidence type="ECO:0000256" key="2">
    <source>
        <dbReference type="ARBA" id="ARBA00012438"/>
    </source>
</evidence>
<dbReference type="Pfam" id="PF14361">
    <property type="entry name" value="RsbRD_N"/>
    <property type="match status" value="1"/>
</dbReference>
<dbReference type="PROSITE" id="PS50109">
    <property type="entry name" value="HIS_KIN"/>
    <property type="match status" value="1"/>
</dbReference>
<dbReference type="InterPro" id="IPR025751">
    <property type="entry name" value="RsbRD_N_dom"/>
</dbReference>
<dbReference type="PRINTS" id="PR00344">
    <property type="entry name" value="BCTRLSENSOR"/>
</dbReference>
<dbReference type="GO" id="GO:0005524">
    <property type="term" value="F:ATP binding"/>
    <property type="evidence" value="ECO:0007669"/>
    <property type="project" value="UniProtKB-KW"/>
</dbReference>
<protein>
    <recommendedName>
        <fullName evidence="2">histidine kinase</fullName>
        <ecNumber evidence="2">2.7.13.3</ecNumber>
    </recommendedName>
</protein>
<feature type="compositionally biased region" description="Basic and acidic residues" evidence="9">
    <location>
        <begin position="158"/>
        <end position="170"/>
    </location>
</feature>
<evidence type="ECO:0000256" key="4">
    <source>
        <dbReference type="ARBA" id="ARBA00022679"/>
    </source>
</evidence>
<keyword evidence="5" id="KW-0547">Nucleotide-binding</keyword>
<dbReference type="InterPro" id="IPR050351">
    <property type="entry name" value="BphY/WalK/GraS-like"/>
</dbReference>
<comment type="catalytic activity">
    <reaction evidence="1">
        <text>ATP + protein L-histidine = ADP + protein N-phospho-L-histidine.</text>
        <dbReference type="EC" id="2.7.13.3"/>
    </reaction>
</comment>
<sequence length="479" mass="53038">MDVLLECCVTGRCGRLRIIGTAAWHRHPVVSAIVGPLASAHGDCMYQRQLRFRGRCFPADHAVVNVTPRLRRRVFTFVSCRPCITAQRQRQCGGRMRKMMRLADYIEHHATEIVDAAEIFAGTQLAGRVTLDSETLRDHLPQILEIIVTDLRGSQSEQQEREKAEGEHDTPATSPMSPAQWHGQLRAKSGFSIEHLVAEYRVLRAAVLRLWSEQEPVTAESFEDMMRFNQAIDQAIAESVAYYATEAETWRNIFLGVLGHDLRGPLTAILLTSNVMSQLTTEAPLSRLTKRLVMSGERMATLLDDLLDFSRTSLGVGIRITRKDADLAQELRDEIEMLRMAWPDTQIDFDAPDGMHACVDASRLREALANLVNNAVKHGNAQARVRVTLGEDDAGIVLTVENRGNAIPAATLSTMFDPLRRGAEYAGLEDGASLGLGLFVVREVVRAHDGEVTVRSAGDSTTFTMRMPSTAPANDALID</sequence>
<gene>
    <name evidence="11" type="ORF">E4582_12605</name>
</gene>
<keyword evidence="3" id="KW-0597">Phosphoprotein</keyword>
<evidence type="ECO:0000256" key="1">
    <source>
        <dbReference type="ARBA" id="ARBA00000085"/>
    </source>
</evidence>
<dbReference type="Gene3D" id="3.30.565.10">
    <property type="entry name" value="Histidine kinase-like ATPase, C-terminal domain"/>
    <property type="match status" value="1"/>
</dbReference>
<dbReference type="Pfam" id="PF00512">
    <property type="entry name" value="HisKA"/>
    <property type="match status" value="1"/>
</dbReference>
<dbReference type="SUPFAM" id="SSF55874">
    <property type="entry name" value="ATPase domain of HSP90 chaperone/DNA topoisomerase II/histidine kinase"/>
    <property type="match status" value="1"/>
</dbReference>
<evidence type="ECO:0000259" key="10">
    <source>
        <dbReference type="PROSITE" id="PS50109"/>
    </source>
</evidence>
<dbReference type="SMART" id="SM00388">
    <property type="entry name" value="HisKA"/>
    <property type="match status" value="1"/>
</dbReference>
<dbReference type="GO" id="GO:0000155">
    <property type="term" value="F:phosphorelay sensor kinase activity"/>
    <property type="evidence" value="ECO:0007669"/>
    <property type="project" value="InterPro"/>
</dbReference>
<dbReference type="InterPro" id="IPR004358">
    <property type="entry name" value="Sig_transdc_His_kin-like_C"/>
</dbReference>
<keyword evidence="8" id="KW-0902">Two-component regulatory system</keyword>
<dbReference type="InterPro" id="IPR036890">
    <property type="entry name" value="HATPase_C_sf"/>
</dbReference>
<evidence type="ECO:0000256" key="8">
    <source>
        <dbReference type="ARBA" id="ARBA00023012"/>
    </source>
</evidence>
<name>A0A4Z1RED5_9GAMM</name>
<evidence type="ECO:0000256" key="7">
    <source>
        <dbReference type="ARBA" id="ARBA00022840"/>
    </source>
</evidence>
<dbReference type="SUPFAM" id="SSF47384">
    <property type="entry name" value="Homodimeric domain of signal transducing histidine kinase"/>
    <property type="match status" value="1"/>
</dbReference>
<dbReference type="Pfam" id="PF02518">
    <property type="entry name" value="HATPase_c"/>
    <property type="match status" value="1"/>
</dbReference>
<keyword evidence="7" id="KW-0067">ATP-binding</keyword>
<evidence type="ECO:0000256" key="3">
    <source>
        <dbReference type="ARBA" id="ARBA00022553"/>
    </source>
</evidence>
<dbReference type="CDD" id="cd00082">
    <property type="entry name" value="HisKA"/>
    <property type="match status" value="1"/>
</dbReference>
<evidence type="ECO:0000256" key="9">
    <source>
        <dbReference type="SAM" id="MobiDB-lite"/>
    </source>
</evidence>
<dbReference type="Gene3D" id="1.10.287.130">
    <property type="match status" value="1"/>
</dbReference>
<dbReference type="AlphaFoldDB" id="A0A4Z1RED5"/>
<reference evidence="11 12" key="1">
    <citation type="submission" date="2019-01" db="EMBL/GenBank/DDBJ databases">
        <authorList>
            <person name="Zhang S."/>
        </authorList>
    </citation>
    <scope>NUCLEOTIDE SEQUENCE [LARGE SCALE GENOMIC DNA]</scope>
    <source>
        <strain evidence="11 12">1626</strain>
    </source>
</reference>
<dbReference type="PANTHER" id="PTHR42878:SF7">
    <property type="entry name" value="SENSOR HISTIDINE KINASE GLRK"/>
    <property type="match status" value="1"/>
</dbReference>
<dbReference type="PANTHER" id="PTHR42878">
    <property type="entry name" value="TWO-COMPONENT HISTIDINE KINASE"/>
    <property type="match status" value="1"/>
</dbReference>
<organism evidence="11 12">
    <name type="scientific">Luteimonas yindakuii</name>
    <dbReference type="NCBI Taxonomy" id="2565782"/>
    <lineage>
        <taxon>Bacteria</taxon>
        <taxon>Pseudomonadati</taxon>
        <taxon>Pseudomonadota</taxon>
        <taxon>Gammaproteobacteria</taxon>
        <taxon>Lysobacterales</taxon>
        <taxon>Lysobacteraceae</taxon>
        <taxon>Luteimonas</taxon>
    </lineage>
</organism>
<accession>A0A4Z1RED5</accession>
<dbReference type="GO" id="GO:0000156">
    <property type="term" value="F:phosphorelay response regulator activity"/>
    <property type="evidence" value="ECO:0007669"/>
    <property type="project" value="TreeGrafter"/>
</dbReference>
<dbReference type="SMART" id="SM00387">
    <property type="entry name" value="HATPase_c"/>
    <property type="match status" value="1"/>
</dbReference>
<evidence type="ECO:0000313" key="12">
    <source>
        <dbReference type="Proteomes" id="UP000298681"/>
    </source>
</evidence>
<dbReference type="GO" id="GO:0030295">
    <property type="term" value="F:protein kinase activator activity"/>
    <property type="evidence" value="ECO:0007669"/>
    <property type="project" value="TreeGrafter"/>
</dbReference>
<evidence type="ECO:0000313" key="11">
    <source>
        <dbReference type="EMBL" id="TKS53037.1"/>
    </source>
</evidence>
<dbReference type="GO" id="GO:0007234">
    <property type="term" value="P:osmosensory signaling via phosphorelay pathway"/>
    <property type="evidence" value="ECO:0007669"/>
    <property type="project" value="TreeGrafter"/>
</dbReference>